<sequence length="117" mass="13075">MKQIISIFEKIKNQVPAGLRFTASEVADYLGISRSMASNYLNQLVKMDLLEKENTRPVNFWYEGEKDAFSNLIGRDGSMEKVIQQCKASVNYPPDGLPIIIKGNSGVGKSMIAKLIY</sequence>
<dbReference type="InterPro" id="IPR027417">
    <property type="entry name" value="P-loop_NTPase"/>
</dbReference>
<evidence type="ECO:0000259" key="1">
    <source>
        <dbReference type="Pfam" id="PF00158"/>
    </source>
</evidence>
<feature type="domain" description="Sigma-54 factor interaction" evidence="1">
    <location>
        <begin position="72"/>
        <end position="117"/>
    </location>
</feature>
<evidence type="ECO:0000259" key="2">
    <source>
        <dbReference type="Pfam" id="PF09339"/>
    </source>
</evidence>
<protein>
    <submittedName>
        <fullName evidence="3">Uncharacterized protein</fullName>
    </submittedName>
</protein>
<feature type="domain" description="HTH iclR-type" evidence="2">
    <location>
        <begin position="22"/>
        <end position="52"/>
    </location>
</feature>
<dbReference type="Gene3D" id="3.40.50.300">
    <property type="entry name" value="P-loop containing nucleotide triphosphate hydrolases"/>
    <property type="match status" value="1"/>
</dbReference>
<name>A0ABZ2SL53_9ENTE</name>
<dbReference type="Pfam" id="PF09339">
    <property type="entry name" value="HTH_IclR"/>
    <property type="match status" value="1"/>
</dbReference>
<dbReference type="InterPro" id="IPR036388">
    <property type="entry name" value="WH-like_DNA-bd_sf"/>
</dbReference>
<dbReference type="InterPro" id="IPR036390">
    <property type="entry name" value="WH_DNA-bd_sf"/>
</dbReference>
<dbReference type="SUPFAM" id="SSF46785">
    <property type="entry name" value="Winged helix' DNA-binding domain"/>
    <property type="match status" value="1"/>
</dbReference>
<dbReference type="Gene3D" id="1.10.10.10">
    <property type="entry name" value="Winged helix-like DNA-binding domain superfamily/Winged helix DNA-binding domain"/>
    <property type="match status" value="1"/>
</dbReference>
<dbReference type="EMBL" id="CP147251">
    <property type="protein sequence ID" value="WYJ76577.1"/>
    <property type="molecule type" value="Genomic_DNA"/>
</dbReference>
<dbReference type="Proteomes" id="UP000664701">
    <property type="component" value="Chromosome"/>
</dbReference>
<accession>A0ABZ2SL53</accession>
<dbReference type="InterPro" id="IPR005471">
    <property type="entry name" value="Tscrpt_reg_IclR_N"/>
</dbReference>
<evidence type="ECO:0000313" key="4">
    <source>
        <dbReference type="Proteomes" id="UP000664701"/>
    </source>
</evidence>
<proteinExistence type="predicted"/>
<dbReference type="Pfam" id="PF00158">
    <property type="entry name" value="Sigma54_activat"/>
    <property type="match status" value="1"/>
</dbReference>
<dbReference type="InterPro" id="IPR002078">
    <property type="entry name" value="Sigma_54_int"/>
</dbReference>
<dbReference type="SUPFAM" id="SSF52540">
    <property type="entry name" value="P-loop containing nucleoside triphosphate hydrolases"/>
    <property type="match status" value="1"/>
</dbReference>
<reference evidence="3 4" key="1">
    <citation type="submission" date="2021-03" db="EMBL/GenBank/DDBJ databases">
        <authorList>
            <person name="Gilmore M.S."/>
            <person name="Schwartzman J."/>
            <person name="Van Tyne D."/>
            <person name="Martin M."/>
            <person name="Earl A.M."/>
            <person name="Manson A.L."/>
            <person name="Straub T."/>
            <person name="Salamzade R."/>
            <person name="Saavedra J."/>
            <person name="Lebreton F."/>
            <person name="Prichula J."/>
            <person name="Schaufler K."/>
            <person name="Gaca A."/>
            <person name="Sgardioli B."/>
            <person name="Wagenaar J."/>
            <person name="Strong T."/>
        </authorList>
    </citation>
    <scope>NUCLEOTIDE SEQUENCE [LARGE SCALE GENOMIC DNA]</scope>
    <source>
        <strain evidence="3 4">DIV2402</strain>
    </source>
</reference>
<keyword evidence="4" id="KW-1185">Reference proteome</keyword>
<gene>
    <name evidence="3" type="ORF">DOK78_001210</name>
</gene>
<organism evidence="3 4">
    <name type="scientific">Candidatus Enterococcus lowellii</name>
    <dbReference type="NCBI Taxonomy" id="2230877"/>
    <lineage>
        <taxon>Bacteria</taxon>
        <taxon>Bacillati</taxon>
        <taxon>Bacillota</taxon>
        <taxon>Bacilli</taxon>
        <taxon>Lactobacillales</taxon>
        <taxon>Enterococcaceae</taxon>
        <taxon>Enterococcus</taxon>
    </lineage>
</organism>
<evidence type="ECO:0000313" key="3">
    <source>
        <dbReference type="EMBL" id="WYJ76577.1"/>
    </source>
</evidence>
<reference evidence="3 4" key="2">
    <citation type="submission" date="2024-03" db="EMBL/GenBank/DDBJ databases">
        <title>The Genome Sequence of Enterococcus sp. DIV2402.</title>
        <authorList>
            <consortium name="The Broad Institute Genomics Platform"/>
            <consortium name="The Broad Institute Microbial Omics Core"/>
            <consortium name="The Broad Institute Genomic Center for Infectious Diseases"/>
            <person name="Earl A."/>
            <person name="Manson A."/>
            <person name="Gilmore M."/>
            <person name="Schwartman J."/>
            <person name="Shea T."/>
            <person name="Abouelleil A."/>
            <person name="Cao P."/>
            <person name="Chapman S."/>
            <person name="Cusick C."/>
            <person name="Young S."/>
            <person name="Neafsey D."/>
            <person name="Nusbaum C."/>
            <person name="Birren B."/>
        </authorList>
    </citation>
    <scope>NUCLEOTIDE SEQUENCE [LARGE SCALE GENOMIC DNA]</scope>
    <source>
        <strain evidence="3 4">DIV2402</strain>
    </source>
</reference>